<dbReference type="InterPro" id="IPR000160">
    <property type="entry name" value="GGDEF_dom"/>
</dbReference>
<dbReference type="Proteomes" id="UP000280405">
    <property type="component" value="Unassembled WGS sequence"/>
</dbReference>
<dbReference type="RefSeq" id="WP_120383666.1">
    <property type="nucleotide sequence ID" value="NZ_RAXT01000010.1"/>
</dbReference>
<gene>
    <name evidence="4" type="ORF">D7V20_07375</name>
</gene>
<dbReference type="SUPFAM" id="SSF55781">
    <property type="entry name" value="GAF domain-like"/>
    <property type="match status" value="1"/>
</dbReference>
<proteinExistence type="predicted"/>
<name>A0A3A8FCV7_9GAMM</name>
<dbReference type="InterPro" id="IPR050469">
    <property type="entry name" value="Diguanylate_Cyclase"/>
</dbReference>
<dbReference type="CDD" id="cd01949">
    <property type="entry name" value="GGDEF"/>
    <property type="match status" value="1"/>
</dbReference>
<evidence type="ECO:0000256" key="1">
    <source>
        <dbReference type="ARBA" id="ARBA00012528"/>
    </source>
</evidence>
<dbReference type="SUPFAM" id="SSF55073">
    <property type="entry name" value="Nucleotide cyclase"/>
    <property type="match status" value="1"/>
</dbReference>
<keyword evidence="5" id="KW-1185">Reference proteome</keyword>
<comment type="catalytic activity">
    <reaction evidence="2">
        <text>2 GTP = 3',3'-c-di-GMP + 2 diphosphate</text>
        <dbReference type="Rhea" id="RHEA:24898"/>
        <dbReference type="ChEBI" id="CHEBI:33019"/>
        <dbReference type="ChEBI" id="CHEBI:37565"/>
        <dbReference type="ChEBI" id="CHEBI:58805"/>
        <dbReference type="EC" id="2.7.7.65"/>
    </reaction>
</comment>
<evidence type="ECO:0000313" key="5">
    <source>
        <dbReference type="Proteomes" id="UP000280405"/>
    </source>
</evidence>
<dbReference type="PANTHER" id="PTHR45138">
    <property type="entry name" value="REGULATORY COMPONENTS OF SENSORY TRANSDUCTION SYSTEM"/>
    <property type="match status" value="1"/>
</dbReference>
<evidence type="ECO:0000259" key="3">
    <source>
        <dbReference type="PROSITE" id="PS50887"/>
    </source>
</evidence>
<comment type="caution">
    <text evidence="4">The sequence shown here is derived from an EMBL/GenBank/DDBJ whole genome shotgun (WGS) entry which is preliminary data.</text>
</comment>
<dbReference type="EMBL" id="RAXT01000010">
    <property type="protein sequence ID" value="RKG38573.1"/>
    <property type="molecule type" value="Genomic_DNA"/>
</dbReference>
<dbReference type="OrthoDB" id="9812358at2"/>
<dbReference type="PANTHER" id="PTHR45138:SF9">
    <property type="entry name" value="DIGUANYLATE CYCLASE DGCM-RELATED"/>
    <property type="match status" value="1"/>
</dbReference>
<dbReference type="Pfam" id="PF00990">
    <property type="entry name" value="GGDEF"/>
    <property type="match status" value="1"/>
</dbReference>
<dbReference type="Pfam" id="PF01590">
    <property type="entry name" value="GAF"/>
    <property type="match status" value="1"/>
</dbReference>
<dbReference type="AlphaFoldDB" id="A0A3A8FCV7"/>
<organism evidence="4 5">
    <name type="scientific">Acinetobacter rongchengensis</name>
    <dbReference type="NCBI Taxonomy" id="2419601"/>
    <lineage>
        <taxon>Bacteria</taxon>
        <taxon>Pseudomonadati</taxon>
        <taxon>Pseudomonadota</taxon>
        <taxon>Gammaproteobacteria</taxon>
        <taxon>Moraxellales</taxon>
        <taxon>Moraxellaceae</taxon>
        <taxon>Acinetobacter</taxon>
    </lineage>
</organism>
<dbReference type="Gene3D" id="3.30.70.270">
    <property type="match status" value="1"/>
</dbReference>
<sequence>MDDFKFKNFEQASCAVLTFLNKRFGFKLWMVTRTEGEDWIVLQSKDQGYQIESGRVFKWADSFCSQMVQGKGPRIAPRSEDIPVYANAEINKQADIKAYIGQPLMKEDGSLFGTLCAIDPQPQPDKLVEEEGLINLLGQMLSYILQGELREIEHIRQSERFKEEALSDSLTGLFNRRGWDKLLAIEEDRCKFYGHPAAIIMIDLNNLKMINDSLGHDAGDELIQKTAATLSKCVRSNDVVARLGGDEFSVLSIENNLINATGLANRILQAFAEENISAAIGVAMRNPAYGLLTAMHEADKKMYQHKRMLKSQKDKV</sequence>
<dbReference type="PROSITE" id="PS50887">
    <property type="entry name" value="GGDEF"/>
    <property type="match status" value="1"/>
</dbReference>
<dbReference type="EC" id="2.7.7.65" evidence="1"/>
<protein>
    <recommendedName>
        <fullName evidence="1">diguanylate cyclase</fullName>
        <ecNumber evidence="1">2.7.7.65</ecNumber>
    </recommendedName>
</protein>
<feature type="domain" description="GGDEF" evidence="3">
    <location>
        <begin position="195"/>
        <end position="316"/>
    </location>
</feature>
<dbReference type="SMART" id="SM00267">
    <property type="entry name" value="GGDEF"/>
    <property type="match status" value="1"/>
</dbReference>
<dbReference type="NCBIfam" id="TIGR00254">
    <property type="entry name" value="GGDEF"/>
    <property type="match status" value="1"/>
</dbReference>
<evidence type="ECO:0000313" key="4">
    <source>
        <dbReference type="EMBL" id="RKG38573.1"/>
    </source>
</evidence>
<dbReference type="InterPro" id="IPR003018">
    <property type="entry name" value="GAF"/>
</dbReference>
<dbReference type="InterPro" id="IPR029787">
    <property type="entry name" value="Nucleotide_cyclase"/>
</dbReference>
<reference evidence="4 5" key="1">
    <citation type="submission" date="2018-09" db="EMBL/GenBank/DDBJ databases">
        <title>The draft genome of Acinetobacter spp. strains.</title>
        <authorList>
            <person name="Qin J."/>
            <person name="Feng Y."/>
            <person name="Zong Z."/>
        </authorList>
    </citation>
    <scope>NUCLEOTIDE SEQUENCE [LARGE SCALE GENOMIC DNA]</scope>
    <source>
        <strain evidence="4 5">WCHAc060115</strain>
    </source>
</reference>
<evidence type="ECO:0000256" key="2">
    <source>
        <dbReference type="ARBA" id="ARBA00034247"/>
    </source>
</evidence>
<accession>A0A3A8FCV7</accession>
<dbReference type="SMART" id="SM00065">
    <property type="entry name" value="GAF"/>
    <property type="match status" value="1"/>
</dbReference>
<dbReference type="InterPro" id="IPR043128">
    <property type="entry name" value="Rev_trsase/Diguanyl_cyclase"/>
</dbReference>
<dbReference type="GO" id="GO:0052621">
    <property type="term" value="F:diguanylate cyclase activity"/>
    <property type="evidence" value="ECO:0007669"/>
    <property type="project" value="UniProtKB-EC"/>
</dbReference>